<keyword evidence="1" id="KW-1133">Transmembrane helix</keyword>
<evidence type="ECO:0008006" key="4">
    <source>
        <dbReference type="Google" id="ProtNLM"/>
    </source>
</evidence>
<feature type="transmembrane region" description="Helical" evidence="1">
    <location>
        <begin position="13"/>
        <end position="31"/>
    </location>
</feature>
<evidence type="ECO:0000313" key="2">
    <source>
        <dbReference type="EMBL" id="MDI6453345.1"/>
    </source>
</evidence>
<feature type="transmembrane region" description="Helical" evidence="1">
    <location>
        <begin position="43"/>
        <end position="69"/>
    </location>
</feature>
<gene>
    <name evidence="2" type="ORF">QJ521_07195</name>
</gene>
<accession>A0AAW6U667</accession>
<keyword evidence="3" id="KW-1185">Reference proteome</keyword>
<name>A0AAW6U667_9MOLU</name>
<organism evidence="2 3">
    <name type="scientific">Peloplasma aerotolerans</name>
    <dbReference type="NCBI Taxonomy" id="3044389"/>
    <lineage>
        <taxon>Bacteria</taxon>
        <taxon>Bacillati</taxon>
        <taxon>Mycoplasmatota</taxon>
        <taxon>Mollicutes</taxon>
        <taxon>Acholeplasmatales</taxon>
        <taxon>Acholeplasmataceae</taxon>
        <taxon>Peloplasma</taxon>
    </lineage>
</organism>
<dbReference type="Proteomes" id="UP001431532">
    <property type="component" value="Unassembled WGS sequence"/>
</dbReference>
<reference evidence="2" key="1">
    <citation type="submission" date="2023-05" db="EMBL/GenBank/DDBJ databases">
        <title>Mariniplasma microaerophilum sp. nov., a novel anaerobic mollicute isolated from terrestrial mud volcano, Taman Peninsula, Russia.</title>
        <authorList>
            <person name="Khomyakova M.A."/>
            <person name="Merkel A.Y."/>
            <person name="Slobodkin A.I."/>
        </authorList>
    </citation>
    <scope>NUCLEOTIDE SEQUENCE</scope>
    <source>
        <strain evidence="2">M4Ah</strain>
    </source>
</reference>
<dbReference type="RefSeq" id="WP_282839777.1">
    <property type="nucleotide sequence ID" value="NZ_JASCXW010000025.1"/>
</dbReference>
<dbReference type="EMBL" id="JASCXW010000025">
    <property type="protein sequence ID" value="MDI6453345.1"/>
    <property type="molecule type" value="Genomic_DNA"/>
</dbReference>
<dbReference type="AlphaFoldDB" id="A0AAW6U667"/>
<protein>
    <recommendedName>
        <fullName evidence="4">TM2 domain-containing protein</fullName>
    </recommendedName>
</protein>
<comment type="caution">
    <text evidence="2">The sequence shown here is derived from an EMBL/GenBank/DDBJ whole genome shotgun (WGS) entry which is preliminary data.</text>
</comment>
<keyword evidence="1" id="KW-0472">Membrane</keyword>
<keyword evidence="1" id="KW-0812">Transmembrane</keyword>
<evidence type="ECO:0000256" key="1">
    <source>
        <dbReference type="SAM" id="Phobius"/>
    </source>
</evidence>
<sequence length="77" mass="8665">MKSFVSAMDGLPWILKLILAFPGLDIVWGIYRIVKGLNKNDMVMVFAGIIWILVGWAIFWIIDIITVIVSGRPTVFA</sequence>
<proteinExistence type="predicted"/>
<evidence type="ECO:0000313" key="3">
    <source>
        <dbReference type="Proteomes" id="UP001431532"/>
    </source>
</evidence>